<dbReference type="Proteomes" id="UP001396334">
    <property type="component" value="Unassembled WGS sequence"/>
</dbReference>
<dbReference type="EMBL" id="JBBPBN010000020">
    <property type="protein sequence ID" value="KAK9017237.1"/>
    <property type="molecule type" value="Genomic_DNA"/>
</dbReference>
<evidence type="ECO:0000313" key="1">
    <source>
        <dbReference type="EMBL" id="KAK9017237.1"/>
    </source>
</evidence>
<comment type="caution">
    <text evidence="1">The sequence shown here is derived from an EMBL/GenBank/DDBJ whole genome shotgun (WGS) entry which is preliminary data.</text>
</comment>
<protein>
    <submittedName>
        <fullName evidence="1">Uncharacterized protein</fullName>
    </submittedName>
</protein>
<accession>A0ABR2RWG0</accession>
<evidence type="ECO:0000313" key="2">
    <source>
        <dbReference type="Proteomes" id="UP001396334"/>
    </source>
</evidence>
<name>A0ABR2RWG0_9ROSI</name>
<keyword evidence="2" id="KW-1185">Reference proteome</keyword>
<gene>
    <name evidence="1" type="ORF">V6N11_079719</name>
</gene>
<dbReference type="Gene3D" id="3.40.50.1100">
    <property type="match status" value="1"/>
</dbReference>
<dbReference type="InterPro" id="IPR036052">
    <property type="entry name" value="TrpB-like_PALP_sf"/>
</dbReference>
<organism evidence="1 2">
    <name type="scientific">Hibiscus sabdariffa</name>
    <name type="common">roselle</name>
    <dbReference type="NCBI Taxonomy" id="183260"/>
    <lineage>
        <taxon>Eukaryota</taxon>
        <taxon>Viridiplantae</taxon>
        <taxon>Streptophyta</taxon>
        <taxon>Embryophyta</taxon>
        <taxon>Tracheophyta</taxon>
        <taxon>Spermatophyta</taxon>
        <taxon>Magnoliopsida</taxon>
        <taxon>eudicotyledons</taxon>
        <taxon>Gunneridae</taxon>
        <taxon>Pentapetalae</taxon>
        <taxon>rosids</taxon>
        <taxon>malvids</taxon>
        <taxon>Malvales</taxon>
        <taxon>Malvaceae</taxon>
        <taxon>Malvoideae</taxon>
        <taxon>Hibiscus</taxon>
    </lineage>
</organism>
<proteinExistence type="predicted"/>
<reference evidence="1 2" key="1">
    <citation type="journal article" date="2024" name="G3 (Bethesda)">
        <title>Genome assembly of Hibiscus sabdariffa L. provides insights into metabolisms of medicinal natural products.</title>
        <authorList>
            <person name="Kim T."/>
        </authorList>
    </citation>
    <scope>NUCLEOTIDE SEQUENCE [LARGE SCALE GENOMIC DNA]</scope>
    <source>
        <strain evidence="1">TK-2024</strain>
        <tissue evidence="1">Old leaves</tissue>
    </source>
</reference>
<sequence>MMKTVLVKPKSGNNGIGLAVIAVANGYKLIITSHGSSTNPNQGTKGAAEKAEEILVLLTSDKIKVLASGTIIGSGRTLESRILTVRAYVNVEGPLAVGSSLGF</sequence>